<dbReference type="STRING" id="402881.Plav_2218"/>
<dbReference type="Proteomes" id="UP000006377">
    <property type="component" value="Chromosome"/>
</dbReference>
<keyword evidence="3" id="KW-1185">Reference proteome</keyword>
<reference evidence="2 3" key="1">
    <citation type="journal article" date="2011" name="Stand. Genomic Sci.">
        <title>Complete genome sequence of Parvibaculum lavamentivorans type strain (DS-1(T)).</title>
        <authorList>
            <person name="Schleheck D."/>
            <person name="Weiss M."/>
            <person name="Pitluck S."/>
            <person name="Bruce D."/>
            <person name="Land M.L."/>
            <person name="Han S."/>
            <person name="Saunders E."/>
            <person name="Tapia R."/>
            <person name="Detter C."/>
            <person name="Brettin T."/>
            <person name="Han J."/>
            <person name="Woyke T."/>
            <person name="Goodwin L."/>
            <person name="Pennacchio L."/>
            <person name="Nolan M."/>
            <person name="Cook A.M."/>
            <person name="Kjelleberg S."/>
            <person name="Thomas T."/>
        </authorList>
    </citation>
    <scope>NUCLEOTIDE SEQUENCE [LARGE SCALE GENOMIC DNA]</scope>
    <source>
        <strain evidence="3">DS-1 / DSM 13023 / NCIMB 13966</strain>
    </source>
</reference>
<organism evidence="2 3">
    <name type="scientific">Parvibaculum lavamentivorans (strain DS-1 / DSM 13023 / NCIMB 13966)</name>
    <dbReference type="NCBI Taxonomy" id="402881"/>
    <lineage>
        <taxon>Bacteria</taxon>
        <taxon>Pseudomonadati</taxon>
        <taxon>Pseudomonadota</taxon>
        <taxon>Alphaproteobacteria</taxon>
        <taxon>Hyphomicrobiales</taxon>
        <taxon>Parvibaculaceae</taxon>
        <taxon>Parvibaculum</taxon>
    </lineage>
</organism>
<evidence type="ECO:0000256" key="1">
    <source>
        <dbReference type="SAM" id="SignalP"/>
    </source>
</evidence>
<accession>A7HV99</accession>
<dbReference type="OrthoDB" id="8460181at2"/>
<dbReference type="RefSeq" id="WP_012111137.1">
    <property type="nucleotide sequence ID" value="NC_009719.1"/>
</dbReference>
<evidence type="ECO:0000313" key="3">
    <source>
        <dbReference type="Proteomes" id="UP000006377"/>
    </source>
</evidence>
<feature type="chain" id="PRO_5002707465" description="UrcA family protein" evidence="1">
    <location>
        <begin position="23"/>
        <end position="121"/>
    </location>
</feature>
<name>A7HV99_PARL1</name>
<proteinExistence type="predicted"/>
<evidence type="ECO:0000313" key="2">
    <source>
        <dbReference type="EMBL" id="ABS63832.1"/>
    </source>
</evidence>
<dbReference type="AlphaFoldDB" id="A7HV99"/>
<dbReference type="HOGENOM" id="CLU_2035754_0_0_5"/>
<dbReference type="EMBL" id="CP000774">
    <property type="protein sequence ID" value="ABS63832.1"/>
    <property type="molecule type" value="Genomic_DNA"/>
</dbReference>
<protein>
    <recommendedName>
        <fullName evidence="4">UrcA family protein</fullName>
    </recommendedName>
</protein>
<dbReference type="KEGG" id="pla:Plav_2218"/>
<gene>
    <name evidence="2" type="ordered locus">Plav_2218</name>
</gene>
<evidence type="ECO:0008006" key="4">
    <source>
        <dbReference type="Google" id="ProtNLM"/>
    </source>
</evidence>
<feature type="signal peptide" evidence="1">
    <location>
        <begin position="1"/>
        <end position="22"/>
    </location>
</feature>
<sequence length="121" mass="13814">MRHILFGGVLAASVLFGASAWAQDEVNWMALPEDRAALAELDNEQSRAVRAAVRYCEAFLRSSHQGNPCVFTDVDRAMRRTDNAALRAYHFALPRTLRYQEIRNQGLAIDRVLQQRNKRLQ</sequence>
<keyword evidence="1" id="KW-0732">Signal</keyword>